<protein>
    <submittedName>
        <fullName evidence="1">Uncharacterized protein</fullName>
    </submittedName>
</protein>
<evidence type="ECO:0000313" key="1">
    <source>
        <dbReference type="EMBL" id="JAI05752.1"/>
    </source>
</evidence>
<dbReference type="EMBL" id="GBXM01002826">
    <property type="protein sequence ID" value="JAI05752.1"/>
    <property type="molecule type" value="Transcribed_RNA"/>
</dbReference>
<organism evidence="1">
    <name type="scientific">Anguilla anguilla</name>
    <name type="common">European freshwater eel</name>
    <name type="synonym">Muraena anguilla</name>
    <dbReference type="NCBI Taxonomy" id="7936"/>
    <lineage>
        <taxon>Eukaryota</taxon>
        <taxon>Metazoa</taxon>
        <taxon>Chordata</taxon>
        <taxon>Craniata</taxon>
        <taxon>Vertebrata</taxon>
        <taxon>Euteleostomi</taxon>
        <taxon>Actinopterygii</taxon>
        <taxon>Neopterygii</taxon>
        <taxon>Teleostei</taxon>
        <taxon>Anguilliformes</taxon>
        <taxon>Anguillidae</taxon>
        <taxon>Anguilla</taxon>
    </lineage>
</organism>
<proteinExistence type="predicted"/>
<accession>A0A0E9XTN6</accession>
<reference evidence="1" key="1">
    <citation type="submission" date="2014-11" db="EMBL/GenBank/DDBJ databases">
        <authorList>
            <person name="Amaro Gonzalez C."/>
        </authorList>
    </citation>
    <scope>NUCLEOTIDE SEQUENCE</scope>
</reference>
<reference evidence="1" key="2">
    <citation type="journal article" date="2015" name="Fish Shellfish Immunol.">
        <title>Early steps in the European eel (Anguilla anguilla)-Vibrio vulnificus interaction in the gills: Role of the RtxA13 toxin.</title>
        <authorList>
            <person name="Callol A."/>
            <person name="Pajuelo D."/>
            <person name="Ebbesson L."/>
            <person name="Teles M."/>
            <person name="MacKenzie S."/>
            <person name="Amaro C."/>
        </authorList>
    </citation>
    <scope>NUCLEOTIDE SEQUENCE</scope>
</reference>
<dbReference type="AlphaFoldDB" id="A0A0E9XTN6"/>
<sequence>MSETTVPSEETSGFLLIISFGPLNEVDTLKNW</sequence>
<name>A0A0E9XTN6_ANGAN</name>